<organism evidence="4 5">
    <name type="scientific">Leucosporidium creatinivorum</name>
    <dbReference type="NCBI Taxonomy" id="106004"/>
    <lineage>
        <taxon>Eukaryota</taxon>
        <taxon>Fungi</taxon>
        <taxon>Dikarya</taxon>
        <taxon>Basidiomycota</taxon>
        <taxon>Pucciniomycotina</taxon>
        <taxon>Microbotryomycetes</taxon>
        <taxon>Leucosporidiales</taxon>
        <taxon>Leucosporidium</taxon>
    </lineage>
</organism>
<keyword evidence="5" id="KW-1185">Reference proteome</keyword>
<dbReference type="AlphaFoldDB" id="A0A1Y2F2C9"/>
<dbReference type="OrthoDB" id="405996at2759"/>
<feature type="transmembrane region" description="Helical" evidence="2">
    <location>
        <begin position="572"/>
        <end position="590"/>
    </location>
</feature>
<accession>A0A1Y2F2C9</accession>
<dbReference type="InterPro" id="IPR002013">
    <property type="entry name" value="SAC_dom"/>
</dbReference>
<reference evidence="4 5" key="1">
    <citation type="submission" date="2016-07" db="EMBL/GenBank/DDBJ databases">
        <title>Pervasive Adenine N6-methylation of Active Genes in Fungi.</title>
        <authorList>
            <consortium name="DOE Joint Genome Institute"/>
            <person name="Mondo S.J."/>
            <person name="Dannebaum R.O."/>
            <person name="Kuo R.C."/>
            <person name="Labutti K."/>
            <person name="Haridas S."/>
            <person name="Kuo A."/>
            <person name="Salamov A."/>
            <person name="Ahrendt S.R."/>
            <person name="Lipzen A."/>
            <person name="Sullivan W."/>
            <person name="Andreopoulos W.B."/>
            <person name="Clum A."/>
            <person name="Lindquist E."/>
            <person name="Daum C."/>
            <person name="Ramamoorthy G.K."/>
            <person name="Gryganskyi A."/>
            <person name="Culley D."/>
            <person name="Magnuson J.K."/>
            <person name="James T.Y."/>
            <person name="O'Malley M.A."/>
            <person name="Stajich J.E."/>
            <person name="Spatafora J.W."/>
            <person name="Visel A."/>
            <person name="Grigoriev I.V."/>
        </authorList>
    </citation>
    <scope>NUCLEOTIDE SEQUENCE [LARGE SCALE GENOMIC DNA]</scope>
    <source>
        <strain evidence="4 5">62-1032</strain>
    </source>
</reference>
<evidence type="ECO:0000313" key="5">
    <source>
        <dbReference type="Proteomes" id="UP000193467"/>
    </source>
</evidence>
<evidence type="ECO:0000256" key="1">
    <source>
        <dbReference type="SAM" id="MobiDB-lite"/>
    </source>
</evidence>
<evidence type="ECO:0000313" key="4">
    <source>
        <dbReference type="EMBL" id="ORY78021.1"/>
    </source>
</evidence>
<sequence>MPQQLHSELRLIIANDSYTLIGDSEKPESLHIDRTTNAISISAGANPPAKFEKEQVVYGLFGIVSLLRSDYLVVITKRKKVATVLQTPIYSATDFSVFPIERSTTVALLGQPDEAYLLGLLKSHLYSAPFYFTYGGAYDVTMRLQEQKGDAAVWEKADDRFFWNKHLQRRLIDITTSSTDKDCKRFILPVMFGFLEFKQTSLNGRSLLFGLISRRSRYRAGTRYFSRGIDREGNVSNFNETEQILLLDTQNEKSVASAGSVKGEIRFAYTQTRGSVPVYWAEINNLRYKPDLKIMELSNTAESLQRHFDAQISHYGDQYLVNLVNKSGYEKPVKEAYERALDGMGNPRVHYTYFDFHHECKGLRFDRVSVLIDSLDEELKRQGYFHHDTTTSPSRPQVTQTSVVRTNCMDCLDRTNVVQSALGKWVLNNQLRSLGVLSTKESIDEHPAFLSLFRSVWADNADVVSRAYSGTGALKTDYTRTGKRSKEGALQDGVNSVIRYIKNNYLDGPRQDAYDLVTGAWVPRKGQEGGWRDERTVAVRLAPWIMLFSIFSLLLVLVAPQLVSDYLLSPRRLTLLSLLLLALSFNYITTRGISYVSHPRLVLIDDVLNYAGKGYESGRRGRPMKVAKVSVKSVEAQTMAKSRGMQRKESSVLPLMGSGTAKQD</sequence>
<feature type="transmembrane region" description="Helical" evidence="2">
    <location>
        <begin position="541"/>
        <end position="560"/>
    </location>
</feature>
<dbReference type="PANTHER" id="PTHR45662:SF2">
    <property type="entry name" value="PHOSPHATIDYLINOSITOL-3-PHOSPHATASE SAC1"/>
    <property type="match status" value="1"/>
</dbReference>
<feature type="domain" description="SAC" evidence="3">
    <location>
        <begin position="121"/>
        <end position="470"/>
    </location>
</feature>
<keyword evidence="2" id="KW-1133">Transmembrane helix</keyword>
<dbReference type="GO" id="GO:0046856">
    <property type="term" value="P:phosphatidylinositol dephosphorylation"/>
    <property type="evidence" value="ECO:0007669"/>
    <property type="project" value="TreeGrafter"/>
</dbReference>
<dbReference type="InParanoid" id="A0A1Y2F2C9"/>
<comment type="caution">
    <text evidence="4">The sequence shown here is derived from an EMBL/GenBank/DDBJ whole genome shotgun (WGS) entry which is preliminary data.</text>
</comment>
<evidence type="ECO:0000259" key="3">
    <source>
        <dbReference type="PROSITE" id="PS50275"/>
    </source>
</evidence>
<keyword evidence="2" id="KW-0472">Membrane</keyword>
<gene>
    <name evidence="4" type="ORF">BCR35DRAFT_305179</name>
</gene>
<dbReference type="GO" id="GO:0043812">
    <property type="term" value="F:phosphatidylinositol-4-phosphate phosphatase activity"/>
    <property type="evidence" value="ECO:0007669"/>
    <property type="project" value="TreeGrafter"/>
</dbReference>
<dbReference type="Proteomes" id="UP000193467">
    <property type="component" value="Unassembled WGS sequence"/>
</dbReference>
<feature type="region of interest" description="Disordered" evidence="1">
    <location>
        <begin position="642"/>
        <end position="664"/>
    </location>
</feature>
<dbReference type="FunCoup" id="A0A1Y2F2C9">
    <property type="interactions" value="965"/>
</dbReference>
<dbReference type="GO" id="GO:0005783">
    <property type="term" value="C:endoplasmic reticulum"/>
    <property type="evidence" value="ECO:0007669"/>
    <property type="project" value="TreeGrafter"/>
</dbReference>
<dbReference type="STRING" id="106004.A0A1Y2F2C9"/>
<dbReference type="PROSITE" id="PS50275">
    <property type="entry name" value="SAC"/>
    <property type="match status" value="1"/>
</dbReference>
<dbReference type="Pfam" id="PF02383">
    <property type="entry name" value="Syja_N"/>
    <property type="match status" value="1"/>
</dbReference>
<keyword evidence="2" id="KW-0812">Transmembrane</keyword>
<dbReference type="EMBL" id="MCGR01000030">
    <property type="protein sequence ID" value="ORY78021.1"/>
    <property type="molecule type" value="Genomic_DNA"/>
</dbReference>
<dbReference type="PANTHER" id="PTHR45662">
    <property type="entry name" value="PHOSPHATIDYLINOSITIDE PHOSPHATASE SAC1"/>
    <property type="match status" value="1"/>
</dbReference>
<name>A0A1Y2F2C9_9BASI</name>
<protein>
    <submittedName>
        <fullName evidence="4">SacI homology domain-domain-containing protein</fullName>
    </submittedName>
</protein>
<evidence type="ECO:0000256" key="2">
    <source>
        <dbReference type="SAM" id="Phobius"/>
    </source>
</evidence>
<proteinExistence type="predicted"/>